<feature type="transmembrane region" description="Helical" evidence="2">
    <location>
        <begin position="78"/>
        <end position="104"/>
    </location>
</feature>
<sequence length="437" mass="47703">MTNRVWLNVAYLAPRWAVWTLLLVVASIDACRHRHVRSRGWQLYAVLLGATGLFVVRDTFLFAYAVSGVGPDWARSAWFGAYIFFSNLAEAYFIWILIIIAAGYCITRSDLGPHRAVAISIPAIVFVTSLVVDYVLYSMRGFEAFSDQSVTVVCVEGVEDPENPCTPGEELGAATGLVFFICIMANMMAFLLAWFFVFETVQKERERLEGGDPYQQEEESPAAAPGLPVSRAGGGLTNGHAAGVGHAAVPTQVLLEEGRNASHLYGATEGRDADEPRTVQDRIETRDKLRLIRTFFYGVSTYVVANLFVIFLPIFVPTVVDRVILALMNGLLLIFVSVLLWTFRMRAGNAYLVLGEAVGMETTTELGVLSAPPKRAGPSQPVGGGVYDTAFTLDEEEEEEEARLARGPSSSAPRQAGLNRSAARKGVVVTDLPSTPH</sequence>
<gene>
    <name evidence="4" type="ORF">APUTEX25_001622</name>
    <name evidence="3" type="ORF">F751_2936</name>
</gene>
<proteinExistence type="predicted"/>
<reference evidence="4" key="3">
    <citation type="submission" date="2018-10" db="EMBL/GenBank/DDBJ databases">
        <authorList>
            <person name="Hovde B."/>
            <person name="Zhang X."/>
        </authorList>
    </citation>
    <scope>NUCLEOTIDE SEQUENCE [LARGE SCALE GENOMIC DNA]</scope>
    <source>
        <strain evidence="4">UTEX 25</strain>
    </source>
</reference>
<evidence type="ECO:0000256" key="2">
    <source>
        <dbReference type="SAM" id="Phobius"/>
    </source>
</evidence>
<dbReference type="Proteomes" id="UP000279271">
    <property type="component" value="Unassembled WGS sequence"/>
</dbReference>
<dbReference type="GeneID" id="23614327"/>
<evidence type="ECO:0000313" key="5">
    <source>
        <dbReference type="Proteomes" id="UP000028924"/>
    </source>
</evidence>
<reference evidence="4" key="4">
    <citation type="submission" date="2018-11" db="EMBL/GenBank/DDBJ databases">
        <title>Characterization of plant carbon substrate utilization by Auxenochlorella protothecoides.</title>
        <authorList>
            <person name="Vogler B.W."/>
            <person name="Starkenburg S.R."/>
            <person name="Sudasinghe N."/>
            <person name="Schambach J.Y."/>
            <person name="Rollin J.A."/>
            <person name="Pattathil S."/>
            <person name="Barry A.N."/>
        </authorList>
    </citation>
    <scope>NUCLEOTIDE SEQUENCE [LARGE SCALE GENOMIC DNA]</scope>
    <source>
        <strain evidence="4">UTEX 25</strain>
    </source>
</reference>
<protein>
    <submittedName>
        <fullName evidence="3">Uncharacterized protein</fullName>
    </submittedName>
</protein>
<keyword evidence="2" id="KW-0812">Transmembrane</keyword>
<evidence type="ECO:0000313" key="6">
    <source>
        <dbReference type="Proteomes" id="UP000279271"/>
    </source>
</evidence>
<dbReference type="EMBL" id="QOKY01000213">
    <property type="protein sequence ID" value="RMZ52232.1"/>
    <property type="molecule type" value="Genomic_DNA"/>
</dbReference>
<accession>A0A087SAJ1</accession>
<keyword evidence="2" id="KW-0472">Membrane</keyword>
<keyword evidence="2" id="KW-1133">Transmembrane helix</keyword>
<dbReference type="OrthoDB" id="514505at2759"/>
<dbReference type="eggNOG" id="ENOG502SUDF">
    <property type="taxonomic scope" value="Eukaryota"/>
</dbReference>
<name>A0A087SAJ1_AUXPR</name>
<evidence type="ECO:0000313" key="4">
    <source>
        <dbReference type="EMBL" id="RMZ52232.1"/>
    </source>
</evidence>
<reference evidence="3 5" key="1">
    <citation type="journal article" date="2014" name="BMC Genomics">
        <title>Oil accumulation mechanisms of the oleaginous microalga Chlorella protothecoides revealed through its genome, transcriptomes, and proteomes.</title>
        <authorList>
            <person name="Gao C."/>
            <person name="Wang Y."/>
            <person name="Shen Y."/>
            <person name="Yan D."/>
            <person name="He X."/>
            <person name="Dai J."/>
            <person name="Wu Q."/>
        </authorList>
    </citation>
    <scope>NUCLEOTIDE SEQUENCE [LARGE SCALE GENOMIC DNA]</scope>
    <source>
        <strain evidence="3 5">0710</strain>
    </source>
</reference>
<feature type="transmembrane region" description="Helical" evidence="2">
    <location>
        <begin position="295"/>
        <end position="316"/>
    </location>
</feature>
<dbReference type="EMBL" id="KL662081">
    <property type="protein sequence ID" value="KFM22745.1"/>
    <property type="molecule type" value="Genomic_DNA"/>
</dbReference>
<feature type="transmembrane region" description="Helical" evidence="2">
    <location>
        <begin position="12"/>
        <end position="31"/>
    </location>
</feature>
<feature type="transmembrane region" description="Helical" evidence="2">
    <location>
        <begin position="322"/>
        <end position="343"/>
    </location>
</feature>
<dbReference type="RefSeq" id="XP_011395610.1">
    <property type="nucleotide sequence ID" value="XM_011397308.1"/>
</dbReference>
<organism evidence="3 5">
    <name type="scientific">Auxenochlorella protothecoides</name>
    <name type="common">Green microalga</name>
    <name type="synonym">Chlorella protothecoides</name>
    <dbReference type="NCBI Taxonomy" id="3075"/>
    <lineage>
        <taxon>Eukaryota</taxon>
        <taxon>Viridiplantae</taxon>
        <taxon>Chlorophyta</taxon>
        <taxon>core chlorophytes</taxon>
        <taxon>Trebouxiophyceae</taxon>
        <taxon>Chlorellales</taxon>
        <taxon>Chlorellaceae</taxon>
        <taxon>Auxenochlorella</taxon>
    </lineage>
</organism>
<reference evidence="6" key="2">
    <citation type="journal article" date="2018" name="Algal Res.">
        <title>Characterization of plant carbon substrate utilization by Auxenochlorella protothecoides.</title>
        <authorList>
            <person name="Vogler B.W."/>
            <person name="Starkenburg S.R."/>
            <person name="Sudasinghe N."/>
            <person name="Schambach J.Y."/>
            <person name="Rollin J.A."/>
            <person name="Pattathil S."/>
            <person name="Barry A.N."/>
        </authorList>
    </citation>
    <scope>NUCLEOTIDE SEQUENCE [LARGE SCALE GENOMIC DNA]</scope>
    <source>
        <strain evidence="6">UTEX 25</strain>
    </source>
</reference>
<feature type="transmembrane region" description="Helical" evidence="2">
    <location>
        <begin position="177"/>
        <end position="198"/>
    </location>
</feature>
<feature type="region of interest" description="Disordered" evidence="1">
    <location>
        <begin position="395"/>
        <end position="437"/>
    </location>
</feature>
<keyword evidence="5" id="KW-1185">Reference proteome</keyword>
<feature type="transmembrane region" description="Helical" evidence="2">
    <location>
        <begin position="43"/>
        <end position="66"/>
    </location>
</feature>
<dbReference type="KEGG" id="apro:F751_2936"/>
<feature type="transmembrane region" description="Helical" evidence="2">
    <location>
        <begin position="116"/>
        <end position="137"/>
    </location>
</feature>
<evidence type="ECO:0000256" key="1">
    <source>
        <dbReference type="SAM" id="MobiDB-lite"/>
    </source>
</evidence>
<evidence type="ECO:0000313" key="3">
    <source>
        <dbReference type="EMBL" id="KFM22745.1"/>
    </source>
</evidence>
<dbReference type="Proteomes" id="UP000028924">
    <property type="component" value="Unassembled WGS sequence"/>
</dbReference>
<dbReference type="AlphaFoldDB" id="A0A087SAJ1"/>
<feature type="region of interest" description="Disordered" evidence="1">
    <location>
        <begin position="208"/>
        <end position="229"/>
    </location>
</feature>